<sequence>MSFLDIILGALLAFSLYKGIKNGLFVEVASFVSLLLGIYLAIKFSSLMKEIIMKHVSWNPNTIQVTAFILTFILVVIGVYFLAKILTGIADFAFLGWANKLGGGFFRVLKTILILSVIIVLFEKINFNNMLAKQETLDKSIFYNPIKKVAAFVYPSIEKWYDSFKEEHAKASEEKTNETSEKK</sequence>
<comment type="subcellular location">
    <subcellularLocation>
        <location evidence="1">Membrane</location>
        <topology evidence="1">Multi-pass membrane protein</topology>
    </subcellularLocation>
</comment>
<dbReference type="GO" id="GO:0009403">
    <property type="term" value="P:toxin biosynthetic process"/>
    <property type="evidence" value="ECO:0007669"/>
    <property type="project" value="InterPro"/>
</dbReference>
<gene>
    <name evidence="7" type="ORF">B0A73_12925</name>
    <name evidence="6" type="ORF">IW18_14675</name>
</gene>
<dbReference type="Pfam" id="PF02674">
    <property type="entry name" value="Colicin_V"/>
    <property type="match status" value="1"/>
</dbReference>
<name>A0A0D0EKY9_9FLAO</name>
<evidence type="ECO:0000256" key="3">
    <source>
        <dbReference type="ARBA" id="ARBA00022989"/>
    </source>
</evidence>
<dbReference type="Proteomes" id="UP000032061">
    <property type="component" value="Unassembled WGS sequence"/>
</dbReference>
<dbReference type="PANTHER" id="PTHR37306:SF1">
    <property type="entry name" value="COLICIN V PRODUCTION PROTEIN"/>
    <property type="match status" value="1"/>
</dbReference>
<keyword evidence="3 5" id="KW-1133">Transmembrane helix</keyword>
<reference evidence="6 8" key="1">
    <citation type="submission" date="2015-01" db="EMBL/GenBank/DDBJ databases">
        <title>Genome of Flavobacterium hibernum DSM 12611.</title>
        <authorList>
            <person name="Stropko S.J."/>
            <person name="Pipes S.E."/>
            <person name="Newman J.D."/>
        </authorList>
    </citation>
    <scope>NUCLEOTIDE SEQUENCE [LARGE SCALE GENOMIC DNA]</scope>
    <source>
        <strain evidence="6 8">DSM 12611</strain>
    </source>
</reference>
<feature type="transmembrane region" description="Helical" evidence="5">
    <location>
        <begin position="24"/>
        <end position="42"/>
    </location>
</feature>
<protein>
    <submittedName>
        <fullName evidence="6">Colicin V production protein</fullName>
    </submittedName>
</protein>
<keyword evidence="2 5" id="KW-0812">Transmembrane</keyword>
<keyword evidence="4 5" id="KW-0472">Membrane</keyword>
<dbReference type="Proteomes" id="UP000198302">
    <property type="component" value="Unassembled WGS sequence"/>
</dbReference>
<dbReference type="EMBL" id="MUGX01000013">
    <property type="protein sequence ID" value="OXA87202.1"/>
    <property type="molecule type" value="Genomic_DNA"/>
</dbReference>
<dbReference type="OrthoDB" id="9799585at2"/>
<dbReference type="AlphaFoldDB" id="A0A0D0EKY9"/>
<evidence type="ECO:0000313" key="7">
    <source>
        <dbReference type="EMBL" id="OXA87202.1"/>
    </source>
</evidence>
<keyword evidence="9" id="KW-1185">Reference proteome</keyword>
<dbReference type="EMBL" id="JPRK01000011">
    <property type="protein sequence ID" value="KIO52355.1"/>
    <property type="molecule type" value="Genomic_DNA"/>
</dbReference>
<evidence type="ECO:0000256" key="2">
    <source>
        <dbReference type="ARBA" id="ARBA00022692"/>
    </source>
</evidence>
<organism evidence="6 8">
    <name type="scientific">Flavobacterium hibernum</name>
    <dbReference type="NCBI Taxonomy" id="37752"/>
    <lineage>
        <taxon>Bacteria</taxon>
        <taxon>Pseudomonadati</taxon>
        <taxon>Bacteroidota</taxon>
        <taxon>Flavobacteriia</taxon>
        <taxon>Flavobacteriales</taxon>
        <taxon>Flavobacteriaceae</taxon>
        <taxon>Flavobacterium</taxon>
    </lineage>
</organism>
<evidence type="ECO:0000313" key="6">
    <source>
        <dbReference type="EMBL" id="KIO52355.1"/>
    </source>
</evidence>
<proteinExistence type="predicted"/>
<evidence type="ECO:0000256" key="1">
    <source>
        <dbReference type="ARBA" id="ARBA00004141"/>
    </source>
</evidence>
<dbReference type="STRING" id="37752.IW18_14675"/>
<feature type="transmembrane region" description="Helical" evidence="5">
    <location>
        <begin position="63"/>
        <end position="83"/>
    </location>
</feature>
<comment type="caution">
    <text evidence="6">The sequence shown here is derived from an EMBL/GenBank/DDBJ whole genome shotgun (WGS) entry which is preliminary data.</text>
</comment>
<reference evidence="7 9" key="2">
    <citation type="submission" date="2016-11" db="EMBL/GenBank/DDBJ databases">
        <title>Whole genomes of Flavobacteriaceae.</title>
        <authorList>
            <person name="Stine C."/>
            <person name="Li C."/>
            <person name="Tadesse D."/>
        </authorList>
    </citation>
    <scope>NUCLEOTIDE SEQUENCE [LARGE SCALE GENOMIC DNA]</scope>
    <source>
        <strain evidence="7 9">ATCC 51468</strain>
    </source>
</reference>
<dbReference type="PANTHER" id="PTHR37306">
    <property type="entry name" value="COLICIN V PRODUCTION PROTEIN"/>
    <property type="match status" value="1"/>
</dbReference>
<dbReference type="RefSeq" id="WP_041518622.1">
    <property type="nucleotide sequence ID" value="NZ_JPRK01000011.1"/>
</dbReference>
<dbReference type="GO" id="GO:0016020">
    <property type="term" value="C:membrane"/>
    <property type="evidence" value="ECO:0007669"/>
    <property type="project" value="UniProtKB-SubCell"/>
</dbReference>
<evidence type="ECO:0000256" key="5">
    <source>
        <dbReference type="SAM" id="Phobius"/>
    </source>
</evidence>
<dbReference type="InterPro" id="IPR003825">
    <property type="entry name" value="Colicin-V_CvpA"/>
</dbReference>
<evidence type="ECO:0000313" key="9">
    <source>
        <dbReference type="Proteomes" id="UP000198302"/>
    </source>
</evidence>
<feature type="transmembrane region" description="Helical" evidence="5">
    <location>
        <begin position="103"/>
        <end position="122"/>
    </location>
</feature>
<evidence type="ECO:0000256" key="4">
    <source>
        <dbReference type="ARBA" id="ARBA00023136"/>
    </source>
</evidence>
<accession>A0A0D0EKY9</accession>
<evidence type="ECO:0000313" key="8">
    <source>
        <dbReference type="Proteomes" id="UP000032061"/>
    </source>
</evidence>